<evidence type="ECO:0000313" key="4">
    <source>
        <dbReference type="Proteomes" id="UP000054053"/>
    </source>
</evidence>
<feature type="chain" id="PRO_5008577675" description="Cupin type-2 domain-containing protein" evidence="1">
    <location>
        <begin position="26"/>
        <end position="140"/>
    </location>
</feature>
<dbReference type="InterPro" id="IPR011051">
    <property type="entry name" value="RmlC_Cupin_sf"/>
</dbReference>
<dbReference type="Gene3D" id="2.60.120.10">
    <property type="entry name" value="Jelly Rolls"/>
    <property type="match status" value="1"/>
</dbReference>
<keyword evidence="1" id="KW-0732">Signal</keyword>
<feature type="domain" description="Cupin type-2" evidence="2">
    <location>
        <begin position="57"/>
        <end position="112"/>
    </location>
</feature>
<sequence length="140" mass="14886">MASFFPLISEILPMILPATAHVVRAKELEPENPSVDGPVTVWPAVVGKCDKMSTTDAIMYTVSGTGTLIVNEGFDAELRSHDISPGDFAYVPAWTEHQMVNSQDVELVCVVVHGGPRPVGAILADWGGDEVAPASQAQKS</sequence>
<evidence type="ECO:0000259" key="2">
    <source>
        <dbReference type="Pfam" id="PF07883"/>
    </source>
</evidence>
<accession>A0A1B5L3A8</accession>
<dbReference type="InterPro" id="IPR013096">
    <property type="entry name" value="Cupin_2"/>
</dbReference>
<comment type="caution">
    <text evidence="3">The sequence shown here is derived from an EMBL/GenBank/DDBJ whole genome shotgun (WGS) entry which is preliminary data.</text>
</comment>
<reference evidence="4" key="1">
    <citation type="journal article" date="2016" name="Genome Announc.">
        <title>Genome sequence of Ustilaginoidea virens IPU010, a rice pathogenic fungus causing false smut.</title>
        <authorList>
            <person name="Kumagai T."/>
            <person name="Ishii T."/>
            <person name="Terai G."/>
            <person name="Umemura M."/>
            <person name="Machida M."/>
            <person name="Asai K."/>
        </authorList>
    </citation>
    <scope>NUCLEOTIDE SEQUENCE [LARGE SCALE GENOMIC DNA]</scope>
    <source>
        <strain evidence="4">IPU010</strain>
    </source>
</reference>
<evidence type="ECO:0000256" key="1">
    <source>
        <dbReference type="SAM" id="SignalP"/>
    </source>
</evidence>
<dbReference type="InterPro" id="IPR014710">
    <property type="entry name" value="RmlC-like_jellyroll"/>
</dbReference>
<protein>
    <recommendedName>
        <fullName evidence="2">Cupin type-2 domain-containing protein</fullName>
    </recommendedName>
</protein>
<proteinExistence type="predicted"/>
<dbReference type="SUPFAM" id="SSF51182">
    <property type="entry name" value="RmlC-like cupins"/>
    <property type="match status" value="1"/>
</dbReference>
<name>A0A1B5L3A8_USTVR</name>
<dbReference type="EMBL" id="BBTG02000013">
    <property type="protein sequence ID" value="GAO17898.1"/>
    <property type="molecule type" value="Genomic_DNA"/>
</dbReference>
<dbReference type="Proteomes" id="UP000054053">
    <property type="component" value="Unassembled WGS sequence"/>
</dbReference>
<dbReference type="Pfam" id="PF07883">
    <property type="entry name" value="Cupin_2"/>
    <property type="match status" value="1"/>
</dbReference>
<gene>
    <name evidence="3" type="ORF">UVI_02030050</name>
</gene>
<organism evidence="3 4">
    <name type="scientific">Ustilaginoidea virens</name>
    <name type="common">Rice false smut fungus</name>
    <name type="synonym">Villosiclava virens</name>
    <dbReference type="NCBI Taxonomy" id="1159556"/>
    <lineage>
        <taxon>Eukaryota</taxon>
        <taxon>Fungi</taxon>
        <taxon>Dikarya</taxon>
        <taxon>Ascomycota</taxon>
        <taxon>Pezizomycotina</taxon>
        <taxon>Sordariomycetes</taxon>
        <taxon>Hypocreomycetidae</taxon>
        <taxon>Hypocreales</taxon>
        <taxon>Clavicipitaceae</taxon>
        <taxon>Ustilaginoidea</taxon>
    </lineage>
</organism>
<evidence type="ECO:0000313" key="3">
    <source>
        <dbReference type="EMBL" id="GAO17898.1"/>
    </source>
</evidence>
<dbReference type="AlphaFoldDB" id="A0A1B5L3A8"/>
<feature type="signal peptide" evidence="1">
    <location>
        <begin position="1"/>
        <end position="25"/>
    </location>
</feature>